<evidence type="ECO:0000313" key="2">
    <source>
        <dbReference type="Proteomes" id="UP000264719"/>
    </source>
</evidence>
<comment type="caution">
    <text evidence="1">The sequence shown here is derived from an EMBL/GenBank/DDBJ whole genome shotgun (WGS) entry which is preliminary data.</text>
</comment>
<sequence>MSQLTLAQVKQFCQAADFPDDDGLLQDLQAEAEAWVQDYLRRDLDEEMPDAWPLACIMAAKLIIAARYDDREAEIPGAVREMLAGHRDMS</sequence>
<dbReference type="Proteomes" id="UP000264719">
    <property type="component" value="Unassembled WGS sequence"/>
</dbReference>
<dbReference type="InterPro" id="IPR021146">
    <property type="entry name" value="Phage_gp6-like_head-tail"/>
</dbReference>
<protein>
    <submittedName>
        <fullName evidence="1">Phage gp6-like head-tail connector protein</fullName>
    </submittedName>
</protein>
<dbReference type="Gene3D" id="1.10.3230.30">
    <property type="entry name" value="Phage gp6-like head-tail connector protein"/>
    <property type="match status" value="1"/>
</dbReference>
<dbReference type="CDD" id="cd08054">
    <property type="entry name" value="gp6"/>
    <property type="match status" value="1"/>
</dbReference>
<reference evidence="1 2" key="1">
    <citation type="journal article" date="2018" name="Nat. Biotechnol.">
        <title>A standardized bacterial taxonomy based on genome phylogeny substantially revises the tree of life.</title>
        <authorList>
            <person name="Parks D.H."/>
            <person name="Chuvochina M."/>
            <person name="Waite D.W."/>
            <person name="Rinke C."/>
            <person name="Skarshewski A."/>
            <person name="Chaumeil P.A."/>
            <person name="Hugenholtz P."/>
        </authorList>
    </citation>
    <scope>NUCLEOTIDE SEQUENCE [LARGE SCALE GENOMIC DNA]</scope>
    <source>
        <strain evidence="1">UBA9169</strain>
    </source>
</reference>
<dbReference type="NCBIfam" id="TIGR01560">
    <property type="entry name" value="put_DNA_pack"/>
    <property type="match status" value="1"/>
</dbReference>
<gene>
    <name evidence="1" type="ORF">DCS45_00650</name>
</gene>
<dbReference type="AlphaFoldDB" id="A0A348W757"/>
<evidence type="ECO:0000313" key="1">
    <source>
        <dbReference type="EMBL" id="HAR50369.1"/>
    </source>
</evidence>
<proteinExistence type="predicted"/>
<dbReference type="InterPro" id="IPR006450">
    <property type="entry name" value="Phage_HK97_gp6-like"/>
</dbReference>
<dbReference type="RefSeq" id="WP_339853373.1">
    <property type="nucleotide sequence ID" value="NZ_CAXAXR010000005.1"/>
</dbReference>
<dbReference type="Pfam" id="PF05135">
    <property type="entry name" value="Phage_connect_1"/>
    <property type="match status" value="1"/>
</dbReference>
<accession>A0A348W757</accession>
<name>A0A348W757_9RHOB</name>
<dbReference type="EMBL" id="DMVW01000012">
    <property type="protein sequence ID" value="HAR50369.1"/>
    <property type="molecule type" value="Genomic_DNA"/>
</dbReference>
<organism evidence="1 2">
    <name type="scientific">Roseovarius nubinhibens</name>
    <dbReference type="NCBI Taxonomy" id="314263"/>
    <lineage>
        <taxon>Bacteria</taxon>
        <taxon>Pseudomonadati</taxon>
        <taxon>Pseudomonadota</taxon>
        <taxon>Alphaproteobacteria</taxon>
        <taxon>Rhodobacterales</taxon>
        <taxon>Roseobacteraceae</taxon>
        <taxon>Roseovarius</taxon>
    </lineage>
</organism>